<reference evidence="7 8" key="1">
    <citation type="journal article" date="2023" name="Hortic Res">
        <title>Pangenome of water caltrop reveals structural variations and asymmetric subgenome divergence after allopolyploidization.</title>
        <authorList>
            <person name="Zhang X."/>
            <person name="Chen Y."/>
            <person name="Wang L."/>
            <person name="Yuan Y."/>
            <person name="Fang M."/>
            <person name="Shi L."/>
            <person name="Lu R."/>
            <person name="Comes H.P."/>
            <person name="Ma Y."/>
            <person name="Chen Y."/>
            <person name="Huang G."/>
            <person name="Zhou Y."/>
            <person name="Zheng Z."/>
            <person name="Qiu Y."/>
        </authorList>
    </citation>
    <scope>NUCLEOTIDE SEQUENCE [LARGE SCALE GENOMIC DNA]</scope>
    <source>
        <tissue evidence="7">Roots</tissue>
    </source>
</reference>
<dbReference type="InterPro" id="IPR027417">
    <property type="entry name" value="P-loop_NTPase"/>
</dbReference>
<dbReference type="InterPro" id="IPR023400">
    <property type="entry name" value="RecA_C_sf"/>
</dbReference>
<comment type="similarity">
    <text evidence="1">Belongs to the RecA family.</text>
</comment>
<keyword evidence="2" id="KW-0547">Nucleotide-binding</keyword>
<comment type="caution">
    <text evidence="7">The sequence shown here is derived from an EMBL/GenBank/DDBJ whole genome shotgun (WGS) entry which is preliminary data.</text>
</comment>
<dbReference type="GO" id="GO:0006281">
    <property type="term" value="P:DNA repair"/>
    <property type="evidence" value="ECO:0007669"/>
    <property type="project" value="InterPro"/>
</dbReference>
<keyword evidence="8" id="KW-1185">Reference proteome</keyword>
<dbReference type="PANTHER" id="PTHR45900">
    <property type="entry name" value="RECA"/>
    <property type="match status" value="1"/>
</dbReference>
<sequence>MIGAPSMLVLFVEVEEPIVFAFHARIGFVKRGEETVGSEVQVKIVKNKLAPPFRTASFELEFGKVIAVGLKHKLVSRAAAMYSLNGPSFRGKNSMKHYLDNNVEVREDLLSNLRERILHEEAETSEGYGASEEMISTDEEVLAAAEA</sequence>
<evidence type="ECO:0000256" key="3">
    <source>
        <dbReference type="ARBA" id="ARBA00022840"/>
    </source>
</evidence>
<evidence type="ECO:0000313" key="7">
    <source>
        <dbReference type="EMBL" id="KAK4749590.1"/>
    </source>
</evidence>
<dbReference type="GO" id="GO:0008094">
    <property type="term" value="F:ATP-dependent activity, acting on DNA"/>
    <property type="evidence" value="ECO:0007669"/>
    <property type="project" value="InterPro"/>
</dbReference>
<dbReference type="AlphaFoldDB" id="A0AAN7JM76"/>
<dbReference type="Pfam" id="PF00154">
    <property type="entry name" value="RecA_N"/>
    <property type="match status" value="1"/>
</dbReference>
<evidence type="ECO:0000313" key="8">
    <source>
        <dbReference type="Proteomes" id="UP001345219"/>
    </source>
</evidence>
<dbReference type="GO" id="GO:0005524">
    <property type="term" value="F:ATP binding"/>
    <property type="evidence" value="ECO:0007669"/>
    <property type="project" value="UniProtKB-KW"/>
</dbReference>
<dbReference type="InterPro" id="IPR013765">
    <property type="entry name" value="DNA_recomb/repair_RecA"/>
</dbReference>
<keyword evidence="5" id="KW-0233">DNA recombination</keyword>
<dbReference type="GO" id="GO:0003697">
    <property type="term" value="F:single-stranded DNA binding"/>
    <property type="evidence" value="ECO:0007669"/>
    <property type="project" value="InterPro"/>
</dbReference>
<proteinExistence type="inferred from homology"/>
<feature type="domain" description="RecA family profile 2" evidence="6">
    <location>
        <begin position="25"/>
        <end position="66"/>
    </location>
</feature>
<keyword evidence="4" id="KW-0238">DNA-binding</keyword>
<evidence type="ECO:0000256" key="4">
    <source>
        <dbReference type="ARBA" id="ARBA00023125"/>
    </source>
</evidence>
<evidence type="ECO:0000256" key="2">
    <source>
        <dbReference type="ARBA" id="ARBA00022741"/>
    </source>
</evidence>
<dbReference type="InterPro" id="IPR049428">
    <property type="entry name" value="RecA-like_N"/>
</dbReference>
<evidence type="ECO:0000256" key="5">
    <source>
        <dbReference type="ARBA" id="ARBA00023172"/>
    </source>
</evidence>
<dbReference type="GO" id="GO:0006310">
    <property type="term" value="P:DNA recombination"/>
    <property type="evidence" value="ECO:0007669"/>
    <property type="project" value="UniProtKB-KW"/>
</dbReference>
<name>A0AAN7JM76_9MYRT</name>
<dbReference type="InterPro" id="IPR020587">
    <property type="entry name" value="RecA_monomer-monomer_interface"/>
</dbReference>
<dbReference type="SUPFAM" id="SSF54752">
    <property type="entry name" value="RecA protein, C-terminal domain"/>
    <property type="match status" value="1"/>
</dbReference>
<keyword evidence="3" id="KW-0067">ATP-binding</keyword>
<accession>A0AAN7JM76</accession>
<evidence type="ECO:0000256" key="1">
    <source>
        <dbReference type="ARBA" id="ARBA00009391"/>
    </source>
</evidence>
<dbReference type="Gene3D" id="3.30.250.10">
    <property type="entry name" value="RecA protein, C-terminal domain"/>
    <property type="match status" value="1"/>
</dbReference>
<dbReference type="PANTHER" id="PTHR45900:SF6">
    <property type="entry name" value="DNA REPAIR PROTEIN RECA HOMOLOG 3, MITOCHONDRIAL-RELATED"/>
    <property type="match status" value="1"/>
</dbReference>
<dbReference type="PROSITE" id="PS50163">
    <property type="entry name" value="RECA_3"/>
    <property type="match status" value="1"/>
</dbReference>
<dbReference type="Proteomes" id="UP001345219">
    <property type="component" value="Chromosome 21"/>
</dbReference>
<gene>
    <name evidence="7" type="ORF">SAY87_027039</name>
</gene>
<protein>
    <recommendedName>
        <fullName evidence="6">RecA family profile 2 domain-containing protein</fullName>
    </recommendedName>
</protein>
<organism evidence="7 8">
    <name type="scientific">Trapa incisa</name>
    <dbReference type="NCBI Taxonomy" id="236973"/>
    <lineage>
        <taxon>Eukaryota</taxon>
        <taxon>Viridiplantae</taxon>
        <taxon>Streptophyta</taxon>
        <taxon>Embryophyta</taxon>
        <taxon>Tracheophyta</taxon>
        <taxon>Spermatophyta</taxon>
        <taxon>Magnoliopsida</taxon>
        <taxon>eudicotyledons</taxon>
        <taxon>Gunneridae</taxon>
        <taxon>Pentapetalae</taxon>
        <taxon>rosids</taxon>
        <taxon>malvids</taxon>
        <taxon>Myrtales</taxon>
        <taxon>Lythraceae</taxon>
        <taxon>Trapa</taxon>
    </lineage>
</organism>
<dbReference type="Gene3D" id="3.40.50.300">
    <property type="entry name" value="P-loop containing nucleotide triphosphate hydrolases"/>
    <property type="match status" value="1"/>
</dbReference>
<dbReference type="EMBL" id="JAXIOK010000018">
    <property type="protein sequence ID" value="KAK4749590.1"/>
    <property type="molecule type" value="Genomic_DNA"/>
</dbReference>
<evidence type="ECO:0000259" key="6">
    <source>
        <dbReference type="PROSITE" id="PS50163"/>
    </source>
</evidence>